<dbReference type="Pfam" id="PF13921">
    <property type="entry name" value="Myb_DNA-bind_6"/>
    <property type="match status" value="1"/>
</dbReference>
<dbReference type="InterPro" id="IPR017930">
    <property type="entry name" value="Myb_dom"/>
</dbReference>
<keyword evidence="3" id="KW-0805">Transcription regulation</keyword>
<feature type="domain" description="HTH myb-type" evidence="9">
    <location>
        <begin position="19"/>
        <end position="72"/>
    </location>
</feature>
<dbReference type="PANTHER" id="PTHR47995:SF18">
    <property type="entry name" value="TRANSCRIPTION FACTOR MYB65"/>
    <property type="match status" value="1"/>
</dbReference>
<sequence length="359" mass="37694">MGRSYASDEEAEFGDAGGLRRSCWTPEEDVKLVQLVQTYGPQNWSLIAKSLGSGRNGKSCRLRWFNQLDPSLKKEPFSLEEEETIIAKHAELGNKWAQIAKFLPGRTDNAIKNYWNGERHTRSTTEHCSGDGVQQLGTAAAAAAAAAQPFFRSLSASGSTGFPMFEPGIRRPPPLPPLPQHSSSQLLLAALQQQALYIGQVMMSLASVFPGMAAAISAMCGMAAAAGFTGPQLPPGMQPTFELPPMGPPPFVQTSFGEVLAARVAGAAPRGSPFCNAAQADGLPVPHSTPLKAHGAKHRATPLEARTPVSAQATRSGAGRRPLSADTGTPAPEGGLAAAEGKEDSNPLAFLAIAASMDE</sequence>
<keyword evidence="11" id="KW-1185">Reference proteome</keyword>
<keyword evidence="4" id="KW-0238">DNA-binding</keyword>
<dbReference type="InterPro" id="IPR009057">
    <property type="entry name" value="Homeodomain-like_sf"/>
</dbReference>
<feature type="region of interest" description="Disordered" evidence="7">
    <location>
        <begin position="290"/>
        <end position="343"/>
    </location>
</feature>
<feature type="domain" description="Myb-like" evidence="8">
    <location>
        <begin position="69"/>
        <end position="116"/>
    </location>
</feature>
<comment type="caution">
    <text evidence="10">The sequence shown here is derived from an EMBL/GenBank/DDBJ whole genome shotgun (WGS) entry which is preliminary data.</text>
</comment>
<name>A0AAD5H6Z6_9CHLO</name>
<dbReference type="CDD" id="cd00167">
    <property type="entry name" value="SANT"/>
    <property type="match status" value="2"/>
</dbReference>
<evidence type="ECO:0000313" key="10">
    <source>
        <dbReference type="EMBL" id="KAI7842570.1"/>
    </source>
</evidence>
<evidence type="ECO:0000256" key="1">
    <source>
        <dbReference type="ARBA" id="ARBA00004123"/>
    </source>
</evidence>
<comment type="subcellular location">
    <subcellularLocation>
        <location evidence="1">Nucleus</location>
    </subcellularLocation>
</comment>
<evidence type="ECO:0000256" key="4">
    <source>
        <dbReference type="ARBA" id="ARBA00023125"/>
    </source>
</evidence>
<feature type="compositionally biased region" description="Low complexity" evidence="7">
    <location>
        <begin position="327"/>
        <end position="339"/>
    </location>
</feature>
<dbReference type="PANTHER" id="PTHR47995">
    <property type="entry name" value="TRANSCRIPTION FACTOR MYB33-RELATED"/>
    <property type="match status" value="1"/>
</dbReference>
<reference evidence="10" key="1">
    <citation type="submission" date="2020-11" db="EMBL/GenBank/DDBJ databases">
        <title>Chlorella ohadii genome sequencing and assembly.</title>
        <authorList>
            <person name="Murik O."/>
            <person name="Treves H."/>
            <person name="Kedem I."/>
            <person name="Shotland Y."/>
            <person name="Kaplan A."/>
        </authorList>
    </citation>
    <scope>NUCLEOTIDE SEQUENCE</scope>
    <source>
        <strain evidence="10">1</strain>
    </source>
</reference>
<dbReference type="AlphaFoldDB" id="A0AAD5H6Z6"/>
<keyword evidence="2" id="KW-0677">Repeat</keyword>
<feature type="domain" description="HTH myb-type" evidence="9">
    <location>
        <begin position="73"/>
        <end position="123"/>
    </location>
</feature>
<accession>A0AAD5H6Z6</accession>
<dbReference type="PROSITE" id="PS50090">
    <property type="entry name" value="MYB_LIKE"/>
    <property type="match status" value="2"/>
</dbReference>
<gene>
    <name evidence="10" type="ORF">COHA_003806</name>
</gene>
<feature type="domain" description="Myb-like" evidence="8">
    <location>
        <begin position="16"/>
        <end position="68"/>
    </location>
</feature>
<keyword evidence="5" id="KW-0804">Transcription</keyword>
<evidence type="ECO:0000256" key="3">
    <source>
        <dbReference type="ARBA" id="ARBA00023015"/>
    </source>
</evidence>
<evidence type="ECO:0000256" key="5">
    <source>
        <dbReference type="ARBA" id="ARBA00023163"/>
    </source>
</evidence>
<evidence type="ECO:0000313" key="11">
    <source>
        <dbReference type="Proteomes" id="UP001205105"/>
    </source>
</evidence>
<dbReference type="EMBL" id="JADXDR010000051">
    <property type="protein sequence ID" value="KAI7842570.1"/>
    <property type="molecule type" value="Genomic_DNA"/>
</dbReference>
<dbReference type="SUPFAM" id="SSF46689">
    <property type="entry name" value="Homeodomain-like"/>
    <property type="match status" value="1"/>
</dbReference>
<evidence type="ECO:0000259" key="8">
    <source>
        <dbReference type="PROSITE" id="PS50090"/>
    </source>
</evidence>
<organism evidence="10 11">
    <name type="scientific">Chlorella ohadii</name>
    <dbReference type="NCBI Taxonomy" id="2649997"/>
    <lineage>
        <taxon>Eukaryota</taxon>
        <taxon>Viridiplantae</taxon>
        <taxon>Chlorophyta</taxon>
        <taxon>core chlorophytes</taxon>
        <taxon>Trebouxiophyceae</taxon>
        <taxon>Chlorellales</taxon>
        <taxon>Chlorellaceae</taxon>
        <taxon>Chlorella clade</taxon>
        <taxon>Chlorella</taxon>
    </lineage>
</organism>
<dbReference type="Proteomes" id="UP001205105">
    <property type="component" value="Unassembled WGS sequence"/>
</dbReference>
<evidence type="ECO:0000256" key="7">
    <source>
        <dbReference type="SAM" id="MobiDB-lite"/>
    </source>
</evidence>
<evidence type="ECO:0000256" key="6">
    <source>
        <dbReference type="ARBA" id="ARBA00023242"/>
    </source>
</evidence>
<evidence type="ECO:0000256" key="2">
    <source>
        <dbReference type="ARBA" id="ARBA00022737"/>
    </source>
</evidence>
<proteinExistence type="predicted"/>
<keyword evidence="6" id="KW-0539">Nucleus</keyword>
<dbReference type="GO" id="GO:0005634">
    <property type="term" value="C:nucleus"/>
    <property type="evidence" value="ECO:0007669"/>
    <property type="project" value="UniProtKB-SubCell"/>
</dbReference>
<dbReference type="SMART" id="SM00717">
    <property type="entry name" value="SANT"/>
    <property type="match status" value="2"/>
</dbReference>
<dbReference type="InterPro" id="IPR001005">
    <property type="entry name" value="SANT/Myb"/>
</dbReference>
<protein>
    <submittedName>
        <fullName evidence="10">Uncharacterized protein</fullName>
    </submittedName>
</protein>
<dbReference type="Gene3D" id="1.10.10.60">
    <property type="entry name" value="Homeodomain-like"/>
    <property type="match status" value="2"/>
</dbReference>
<dbReference type="PROSITE" id="PS51294">
    <property type="entry name" value="HTH_MYB"/>
    <property type="match status" value="2"/>
</dbReference>
<dbReference type="GO" id="GO:0003677">
    <property type="term" value="F:DNA binding"/>
    <property type="evidence" value="ECO:0007669"/>
    <property type="project" value="UniProtKB-KW"/>
</dbReference>
<evidence type="ECO:0000259" key="9">
    <source>
        <dbReference type="PROSITE" id="PS51294"/>
    </source>
</evidence>
<dbReference type="FunFam" id="1.10.10.60:FF:000060">
    <property type="entry name" value="MYB transcription factor"/>
    <property type="match status" value="1"/>
</dbReference>